<name>A0A6P1N9M0_9PROT</name>
<keyword evidence="1" id="KW-0812">Transmembrane</keyword>
<dbReference type="AlphaFoldDB" id="A0A6P1N9M0"/>
<feature type="transmembrane region" description="Helical" evidence="1">
    <location>
        <begin position="20"/>
        <end position="44"/>
    </location>
</feature>
<keyword evidence="1" id="KW-0472">Membrane</keyword>
<gene>
    <name evidence="2" type="ORF">GT348_01285</name>
</gene>
<evidence type="ECO:0000313" key="3">
    <source>
        <dbReference type="Proteomes" id="UP000463975"/>
    </source>
</evidence>
<dbReference type="EMBL" id="CP047652">
    <property type="protein sequence ID" value="QHI95106.1"/>
    <property type="molecule type" value="Genomic_DNA"/>
</dbReference>
<dbReference type="RefSeq" id="WP_160618184.1">
    <property type="nucleotide sequence ID" value="NZ_CP047652.1"/>
</dbReference>
<accession>A0A6P1N9M0</accession>
<keyword evidence="1" id="KW-1133">Transmembrane helix</keyword>
<sequence length="52" mass="5445">MVKSVFRFSALGNGVRNREIIGLIVAISLVAVLFVLGFLGVSLIDGFHLAGG</sequence>
<dbReference type="KEGG" id="bomb:GT348_01285"/>
<protein>
    <submittedName>
        <fullName evidence="2">Uncharacterized protein</fullName>
    </submittedName>
</protein>
<evidence type="ECO:0000313" key="2">
    <source>
        <dbReference type="EMBL" id="QHI95106.1"/>
    </source>
</evidence>
<keyword evidence="3" id="KW-1185">Reference proteome</keyword>
<proteinExistence type="predicted"/>
<evidence type="ECO:0000256" key="1">
    <source>
        <dbReference type="SAM" id="Phobius"/>
    </source>
</evidence>
<organism evidence="2 3">
    <name type="scientific">Aristophania vespae</name>
    <dbReference type="NCBI Taxonomy" id="2697033"/>
    <lineage>
        <taxon>Bacteria</taxon>
        <taxon>Pseudomonadati</taxon>
        <taxon>Pseudomonadota</taxon>
        <taxon>Alphaproteobacteria</taxon>
        <taxon>Acetobacterales</taxon>
        <taxon>Acetobacteraceae</taxon>
        <taxon>Aristophania</taxon>
    </lineage>
</organism>
<reference evidence="2 3" key="1">
    <citation type="submission" date="2020-01" db="EMBL/GenBank/DDBJ databases">
        <title>Genome sequencing of strain KACC 21507.</title>
        <authorList>
            <person name="Heo J."/>
            <person name="Kim S.-J."/>
            <person name="Kim J.-S."/>
            <person name="Hong S.-B."/>
            <person name="Kwon S.-W."/>
        </authorList>
    </citation>
    <scope>NUCLEOTIDE SEQUENCE [LARGE SCALE GENOMIC DNA]</scope>
    <source>
        <strain evidence="2 3">KACC 21507</strain>
    </source>
</reference>
<dbReference type="Proteomes" id="UP000463975">
    <property type="component" value="Chromosome"/>
</dbReference>